<sequence>MITHVRVRYEDDKQLQTVPVDDVKDFSPRHHQDFKSKSLYLVKWTDDDGESAYYKARILALGDSEDFAHAEKERTRIPKRAFSPASSDCENEPESPVKEKTKNKTASGKESRLLNLLKNKKEKMKRLAKNQDEPHAKKQHREETGSGPLRKAQETIEHLEEQIEKKSAVIRHLKRLIEEKDSEVAQLRRLNVDLQDKVISALEDMKGYRIMEKTYCNKSFGSPSLVEDPQDPLTERTAHPSDQQSNNSEMMVDIGRGLMVKKAAWEYVQCHNKDSLFIKDLLVTVWSKDVLKERSLQGKHCPRFPDRPRKAPLTPWKLDVMRDCYRVRLERQGVPAGVLPLAVKQMNHFIVEKLADIEKLTKRAKDNQGPADA</sequence>
<evidence type="ECO:0000313" key="3">
    <source>
        <dbReference type="EMBL" id="MAA17457.1"/>
    </source>
</evidence>
<dbReference type="Gene3D" id="1.10.10.2590">
    <property type="entry name" value="BEN domain"/>
    <property type="match status" value="1"/>
</dbReference>
<dbReference type="InterPro" id="IPR040391">
    <property type="entry name" value="BEND5"/>
</dbReference>
<dbReference type="GO" id="GO:0003677">
    <property type="term" value="F:DNA binding"/>
    <property type="evidence" value="ECO:0007669"/>
    <property type="project" value="InterPro"/>
</dbReference>
<feature type="region of interest" description="Disordered" evidence="1">
    <location>
        <begin position="221"/>
        <end position="248"/>
    </location>
</feature>
<dbReference type="PANTHER" id="PTHR14628:SF1">
    <property type="entry name" value="BEN DOMAIN-CONTAINING PROTEIN 5"/>
    <property type="match status" value="1"/>
</dbReference>
<feature type="domain" description="BEN" evidence="2">
    <location>
        <begin position="277"/>
        <end position="331"/>
    </location>
</feature>
<proteinExistence type="predicted"/>
<feature type="compositionally biased region" description="Basic residues" evidence="1">
    <location>
        <begin position="118"/>
        <end position="128"/>
    </location>
</feature>
<feature type="region of interest" description="Disordered" evidence="1">
    <location>
        <begin position="71"/>
        <end position="151"/>
    </location>
</feature>
<dbReference type="Pfam" id="PF10523">
    <property type="entry name" value="BEN"/>
    <property type="match status" value="1"/>
</dbReference>
<evidence type="ECO:0000259" key="2">
    <source>
        <dbReference type="Pfam" id="PF10523"/>
    </source>
</evidence>
<name>A0A224YIH1_9ACAR</name>
<dbReference type="EMBL" id="GFPF01006311">
    <property type="protein sequence ID" value="MAA17457.1"/>
    <property type="molecule type" value="Transcribed_RNA"/>
</dbReference>
<feature type="compositionally biased region" description="Basic and acidic residues" evidence="1">
    <location>
        <begin position="95"/>
        <end position="112"/>
    </location>
</feature>
<dbReference type="GO" id="GO:0045892">
    <property type="term" value="P:negative regulation of DNA-templated transcription"/>
    <property type="evidence" value="ECO:0007669"/>
    <property type="project" value="InterPro"/>
</dbReference>
<feature type="compositionally biased region" description="Basic and acidic residues" evidence="1">
    <location>
        <begin position="129"/>
        <end position="144"/>
    </location>
</feature>
<reference evidence="3" key="1">
    <citation type="journal article" date="2017" name="Parasit. Vectors">
        <title>Sialotranscriptomics of Rhipicephalus zambeziensis reveals intricate expression profiles of secretory proteins and suggests tight temporal transcriptional regulation during blood-feeding.</title>
        <authorList>
            <person name="de Castro M.H."/>
            <person name="de Klerk D."/>
            <person name="Pienaar R."/>
            <person name="Rees D.J.G."/>
            <person name="Mans B.J."/>
        </authorList>
    </citation>
    <scope>NUCLEOTIDE SEQUENCE</scope>
    <source>
        <tissue evidence="3">Salivary glands</tissue>
    </source>
</reference>
<dbReference type="PANTHER" id="PTHR14628">
    <property type="entry name" value="BEN DOMAIN-CONTAINING PROTEIN 5"/>
    <property type="match status" value="1"/>
</dbReference>
<accession>A0A224YIH1</accession>
<organism evidence="3">
    <name type="scientific">Rhipicephalus zambeziensis</name>
    <dbReference type="NCBI Taxonomy" id="60191"/>
    <lineage>
        <taxon>Eukaryota</taxon>
        <taxon>Metazoa</taxon>
        <taxon>Ecdysozoa</taxon>
        <taxon>Arthropoda</taxon>
        <taxon>Chelicerata</taxon>
        <taxon>Arachnida</taxon>
        <taxon>Acari</taxon>
        <taxon>Parasitiformes</taxon>
        <taxon>Ixodida</taxon>
        <taxon>Ixodoidea</taxon>
        <taxon>Ixodidae</taxon>
        <taxon>Rhipicephalinae</taxon>
        <taxon>Rhipicephalus</taxon>
        <taxon>Rhipicephalus</taxon>
    </lineage>
</organism>
<protein>
    <submittedName>
        <fullName evidence="3">BEN domain-containing protein 5</fullName>
    </submittedName>
</protein>
<dbReference type="InterPro" id="IPR018379">
    <property type="entry name" value="BEN_domain"/>
</dbReference>
<evidence type="ECO:0000256" key="1">
    <source>
        <dbReference type="SAM" id="MobiDB-lite"/>
    </source>
</evidence>
<dbReference type="AlphaFoldDB" id="A0A224YIH1"/>